<gene>
    <name evidence="1" type="ORF">HDC03000</name>
</gene>
<dbReference type="EMBL" id="BK003527">
    <property type="protein sequence ID" value="DAA03726.1"/>
    <property type="molecule type" value="Genomic_DNA"/>
</dbReference>
<reference evidence="1" key="1">
    <citation type="journal article" date="2003" name="Genome Biol.">
        <title>An integrated gene annotation and transcriptional profiling approach towards the full gene content of the Drosophila genome.</title>
        <authorList>
            <person name="Hild M."/>
            <person name="Beckmann B."/>
            <person name="Haas S.A."/>
            <person name="Koch B."/>
            <person name="Solovyev V."/>
            <person name="Busold C."/>
            <person name="Fellenberg K."/>
            <person name="Boutros M."/>
            <person name="Vingron M."/>
            <person name="Sauer F."/>
            <person name="Hoheisel J.D."/>
            <person name="Paro R."/>
        </authorList>
    </citation>
    <scope>NUCLEOTIDE SEQUENCE</scope>
</reference>
<name>Q6IH89_DROME</name>
<accession>Q6IH89</accession>
<evidence type="ECO:0000313" key="1">
    <source>
        <dbReference type="EMBL" id="DAA03726.1"/>
    </source>
</evidence>
<proteinExistence type="predicted"/>
<dbReference type="AlphaFoldDB" id="Q6IH89"/>
<protein>
    <submittedName>
        <fullName evidence="1">HDC03000</fullName>
    </submittedName>
</protein>
<organism evidence="1">
    <name type="scientific">Drosophila melanogaster</name>
    <name type="common">Fruit fly</name>
    <dbReference type="NCBI Taxonomy" id="7227"/>
    <lineage>
        <taxon>Eukaryota</taxon>
        <taxon>Metazoa</taxon>
        <taxon>Ecdysozoa</taxon>
        <taxon>Arthropoda</taxon>
        <taxon>Hexapoda</taxon>
        <taxon>Insecta</taxon>
        <taxon>Pterygota</taxon>
        <taxon>Neoptera</taxon>
        <taxon>Endopterygota</taxon>
        <taxon>Diptera</taxon>
        <taxon>Brachycera</taxon>
        <taxon>Muscomorpha</taxon>
        <taxon>Ephydroidea</taxon>
        <taxon>Drosophilidae</taxon>
        <taxon>Drosophila</taxon>
        <taxon>Sophophora</taxon>
    </lineage>
</organism>
<sequence length="76" mass="8571">MQLVHFWVTQLNECILKSTWQAASPSEFKSSVQSLASPSSCHFEAYVLEQIELLLGTLGHNLQQQEQQLPVDQGNK</sequence>